<sequence length="195" mass="21430">MQWMAKQGQWRRLAAGLSPYVALYAAGLSTFLAVQEYRRDARDRPFVVALIDGTVPQGFSRCAEGFEWQTGFQVSNVGRRPISVTRVTAIEVEGLPASFVSEVSITSPLRDAQVMLNEAATVPLVAHGLLKWNGRKDVLIDRDVRLVVVLETNAGQQRLPASPDWASRLKVEMGTSTAAELFGRDMSALPPCTQK</sequence>
<feature type="transmembrane region" description="Helical" evidence="1">
    <location>
        <begin position="12"/>
        <end position="34"/>
    </location>
</feature>
<name>A0A143PR33_LUTPR</name>
<reference evidence="2 3" key="1">
    <citation type="journal article" date="2016" name="Genome Announc.">
        <title>First Complete Genome Sequence of a Subdivision 6 Acidobacterium Strain.</title>
        <authorList>
            <person name="Huang S."/>
            <person name="Vieira S."/>
            <person name="Bunk B."/>
            <person name="Riedel T."/>
            <person name="Sproer C."/>
            <person name="Overmann J."/>
        </authorList>
    </citation>
    <scope>NUCLEOTIDE SEQUENCE [LARGE SCALE GENOMIC DNA]</scope>
    <source>
        <strain evidence="3">DSM 100886 HEG_-6_39</strain>
    </source>
</reference>
<dbReference type="EMBL" id="CP015136">
    <property type="protein sequence ID" value="AMY10580.1"/>
    <property type="molecule type" value="Genomic_DNA"/>
</dbReference>
<keyword evidence="1" id="KW-0472">Membrane</keyword>
<protein>
    <submittedName>
        <fullName evidence="2">Uncharacterized protein</fullName>
    </submittedName>
</protein>
<keyword evidence="1" id="KW-1133">Transmembrane helix</keyword>
<proteinExistence type="predicted"/>
<reference evidence="3" key="2">
    <citation type="submission" date="2016-04" db="EMBL/GenBank/DDBJ databases">
        <title>First Complete Genome Sequence of a Subdivision 6 Acidobacterium.</title>
        <authorList>
            <person name="Huang S."/>
            <person name="Vieira S."/>
            <person name="Bunk B."/>
            <person name="Riedel T."/>
            <person name="Sproeer C."/>
            <person name="Overmann J."/>
        </authorList>
    </citation>
    <scope>NUCLEOTIDE SEQUENCE [LARGE SCALE GENOMIC DNA]</scope>
    <source>
        <strain evidence="3">DSM 100886 HEG_-6_39</strain>
    </source>
</reference>
<dbReference type="KEGG" id="abac:LuPra_03817"/>
<dbReference type="AlphaFoldDB" id="A0A143PR33"/>
<accession>A0A143PR33</accession>
<gene>
    <name evidence="2" type="ORF">LuPra_03817</name>
</gene>
<dbReference type="Proteomes" id="UP000076079">
    <property type="component" value="Chromosome"/>
</dbReference>
<evidence type="ECO:0000313" key="3">
    <source>
        <dbReference type="Proteomes" id="UP000076079"/>
    </source>
</evidence>
<evidence type="ECO:0000313" key="2">
    <source>
        <dbReference type="EMBL" id="AMY10580.1"/>
    </source>
</evidence>
<keyword evidence="3" id="KW-1185">Reference proteome</keyword>
<dbReference type="RefSeq" id="WP_110172208.1">
    <property type="nucleotide sequence ID" value="NZ_CP015136.1"/>
</dbReference>
<keyword evidence="1" id="KW-0812">Transmembrane</keyword>
<evidence type="ECO:0000256" key="1">
    <source>
        <dbReference type="SAM" id="Phobius"/>
    </source>
</evidence>
<organism evidence="2 3">
    <name type="scientific">Luteitalea pratensis</name>
    <dbReference type="NCBI Taxonomy" id="1855912"/>
    <lineage>
        <taxon>Bacteria</taxon>
        <taxon>Pseudomonadati</taxon>
        <taxon>Acidobacteriota</taxon>
        <taxon>Vicinamibacteria</taxon>
        <taxon>Vicinamibacterales</taxon>
        <taxon>Vicinamibacteraceae</taxon>
        <taxon>Luteitalea</taxon>
    </lineage>
</organism>